<sequence>MEIWLFHVSSFLHQRGRWYIYLSTRSQTFHELVLTPPSGVCFFRPSVGLSRDVTEQGICRTACCVGKLVTMQQVDKL</sequence>
<comment type="caution">
    <text evidence="1">The sequence shown here is derived from an EMBL/GenBank/DDBJ whole genome shotgun (WGS) entry which is preliminary data.</text>
</comment>
<gene>
    <name evidence="1" type="ORF">HOLleu_20493</name>
</gene>
<reference evidence="1" key="1">
    <citation type="submission" date="2021-10" db="EMBL/GenBank/DDBJ databases">
        <title>Tropical sea cucumber genome reveals ecological adaptation and Cuvierian tubules defense mechanism.</title>
        <authorList>
            <person name="Chen T."/>
        </authorList>
    </citation>
    <scope>NUCLEOTIDE SEQUENCE</scope>
    <source>
        <strain evidence="1">Nanhai2018</strain>
        <tissue evidence="1">Muscle</tissue>
    </source>
</reference>
<dbReference type="EMBL" id="JAIZAY010000009">
    <property type="protein sequence ID" value="KAJ8036495.1"/>
    <property type="molecule type" value="Genomic_DNA"/>
</dbReference>
<protein>
    <submittedName>
        <fullName evidence="1">Uncharacterized protein</fullName>
    </submittedName>
</protein>
<organism evidence="1 2">
    <name type="scientific">Holothuria leucospilota</name>
    <name type="common">Black long sea cucumber</name>
    <name type="synonym">Mertensiothuria leucospilota</name>
    <dbReference type="NCBI Taxonomy" id="206669"/>
    <lineage>
        <taxon>Eukaryota</taxon>
        <taxon>Metazoa</taxon>
        <taxon>Echinodermata</taxon>
        <taxon>Eleutherozoa</taxon>
        <taxon>Echinozoa</taxon>
        <taxon>Holothuroidea</taxon>
        <taxon>Aspidochirotacea</taxon>
        <taxon>Aspidochirotida</taxon>
        <taxon>Holothuriidae</taxon>
        <taxon>Holothuria</taxon>
    </lineage>
</organism>
<evidence type="ECO:0000313" key="2">
    <source>
        <dbReference type="Proteomes" id="UP001152320"/>
    </source>
</evidence>
<dbReference type="AlphaFoldDB" id="A0A9Q1H8I1"/>
<keyword evidence="2" id="KW-1185">Reference proteome</keyword>
<accession>A0A9Q1H8I1</accession>
<proteinExistence type="predicted"/>
<dbReference type="Proteomes" id="UP001152320">
    <property type="component" value="Chromosome 9"/>
</dbReference>
<evidence type="ECO:0000313" key="1">
    <source>
        <dbReference type="EMBL" id="KAJ8036495.1"/>
    </source>
</evidence>
<name>A0A9Q1H8I1_HOLLE</name>